<reference evidence="1 2" key="1">
    <citation type="submission" date="2015-06" db="EMBL/GenBank/DDBJ databases">
        <title>Comparative genome analysis of nirS-carrying Bradyrhizobium sp. strains.</title>
        <authorList>
            <person name="Ishii S."/>
            <person name="Jang J."/>
            <person name="Nishizawa T."/>
            <person name="Senoo K."/>
        </authorList>
    </citation>
    <scope>NUCLEOTIDE SEQUENCE [LARGE SCALE GENOMIC DNA]</scope>
    <source>
        <strain evidence="1 2">TSA1</strain>
    </source>
</reference>
<evidence type="ECO:0000313" key="1">
    <source>
        <dbReference type="EMBL" id="PIT05860.1"/>
    </source>
</evidence>
<dbReference type="EMBL" id="LFJC01000003">
    <property type="protein sequence ID" value="PIT05860.1"/>
    <property type="molecule type" value="Genomic_DNA"/>
</dbReference>
<comment type="caution">
    <text evidence="1">The sequence shown here is derived from an EMBL/GenBank/DDBJ whole genome shotgun (WGS) entry which is preliminary data.</text>
</comment>
<keyword evidence="2" id="KW-1185">Reference proteome</keyword>
<dbReference type="AlphaFoldDB" id="A0A2M6UML2"/>
<organism evidence="1 2">
    <name type="scientific">Bradyrhizobium nitroreducens</name>
    <dbReference type="NCBI Taxonomy" id="709803"/>
    <lineage>
        <taxon>Bacteria</taxon>
        <taxon>Pseudomonadati</taxon>
        <taxon>Pseudomonadota</taxon>
        <taxon>Alphaproteobacteria</taxon>
        <taxon>Hyphomicrobiales</taxon>
        <taxon>Nitrobacteraceae</taxon>
        <taxon>Bradyrhizobium</taxon>
    </lineage>
</organism>
<protein>
    <submittedName>
        <fullName evidence="1">Uncharacterized protein</fullName>
    </submittedName>
</protein>
<evidence type="ECO:0000313" key="2">
    <source>
        <dbReference type="Proteomes" id="UP000228930"/>
    </source>
</evidence>
<proteinExistence type="predicted"/>
<accession>A0A2M6UML2</accession>
<gene>
    <name evidence="1" type="ORF">TSA1_03435</name>
</gene>
<sequence length="175" mass="19618">MWSQSAASDEVSAEQKRRNSEDRWSIYRLERAPIIFRGRVVSARDLSDISKTNIPTSLLIFDRVEILKGRLFTAARDRKAFVISERWCDGSCAGRKATADWLPGKFVGVAAYPNTFADPSKAAEATTKRVVYRGRIDAMFGPCDGGFLSERALELLANPDEVARIKREVAPRRAH</sequence>
<name>A0A2M6UML2_9BRAD</name>
<dbReference type="Proteomes" id="UP000228930">
    <property type="component" value="Unassembled WGS sequence"/>
</dbReference>